<feature type="domain" description="BZIP" evidence="3">
    <location>
        <begin position="141"/>
        <end position="178"/>
    </location>
</feature>
<feature type="region of interest" description="Disordered" evidence="2">
    <location>
        <begin position="90"/>
        <end position="116"/>
    </location>
</feature>
<evidence type="ECO:0000313" key="5">
    <source>
        <dbReference type="Proteomes" id="UP000019132"/>
    </source>
</evidence>
<dbReference type="Proteomes" id="UP000019132">
    <property type="component" value="Unassembled WGS sequence"/>
</dbReference>
<evidence type="ECO:0000313" key="4">
    <source>
        <dbReference type="EnsemblProtists" id="PYU1_T002795"/>
    </source>
</evidence>
<dbReference type="VEuPathDB" id="FungiDB:PYU1_G002792"/>
<dbReference type="EMBL" id="GL376628">
    <property type="status" value="NOT_ANNOTATED_CDS"/>
    <property type="molecule type" value="Genomic_DNA"/>
</dbReference>
<dbReference type="AlphaFoldDB" id="K3WCV4"/>
<reference evidence="5" key="1">
    <citation type="journal article" date="2010" name="Genome Biol.">
        <title>Genome sequence of the necrotrophic plant pathogen Pythium ultimum reveals original pathogenicity mechanisms and effector repertoire.</title>
        <authorList>
            <person name="Levesque C.A."/>
            <person name="Brouwer H."/>
            <person name="Cano L."/>
            <person name="Hamilton J.P."/>
            <person name="Holt C."/>
            <person name="Huitema E."/>
            <person name="Raffaele S."/>
            <person name="Robideau G.P."/>
            <person name="Thines M."/>
            <person name="Win J."/>
            <person name="Zerillo M.M."/>
            <person name="Beakes G.W."/>
            <person name="Boore J.L."/>
            <person name="Busam D."/>
            <person name="Dumas B."/>
            <person name="Ferriera S."/>
            <person name="Fuerstenberg S.I."/>
            <person name="Gachon C.M."/>
            <person name="Gaulin E."/>
            <person name="Govers F."/>
            <person name="Grenville-Briggs L."/>
            <person name="Horner N."/>
            <person name="Hostetler J."/>
            <person name="Jiang R.H."/>
            <person name="Johnson J."/>
            <person name="Krajaejun T."/>
            <person name="Lin H."/>
            <person name="Meijer H.J."/>
            <person name="Moore B."/>
            <person name="Morris P."/>
            <person name="Phuntmart V."/>
            <person name="Puiu D."/>
            <person name="Shetty J."/>
            <person name="Stajich J.E."/>
            <person name="Tripathy S."/>
            <person name="Wawra S."/>
            <person name="van West P."/>
            <person name="Whitty B.R."/>
            <person name="Coutinho P.M."/>
            <person name="Henrissat B."/>
            <person name="Martin F."/>
            <person name="Thomas P.D."/>
            <person name="Tyler B.M."/>
            <person name="De Vries R.P."/>
            <person name="Kamoun S."/>
            <person name="Yandell M."/>
            <person name="Tisserat N."/>
            <person name="Buell C.R."/>
        </authorList>
    </citation>
    <scope>NUCLEOTIDE SEQUENCE</scope>
    <source>
        <strain evidence="5">DAOM:BR144</strain>
    </source>
</reference>
<evidence type="ECO:0000259" key="3">
    <source>
        <dbReference type="PROSITE" id="PS50217"/>
    </source>
</evidence>
<protein>
    <recommendedName>
        <fullName evidence="3">BZIP domain-containing protein</fullName>
    </recommendedName>
</protein>
<reference evidence="4" key="3">
    <citation type="submission" date="2015-02" db="UniProtKB">
        <authorList>
            <consortium name="EnsemblProtists"/>
        </authorList>
    </citation>
    <scope>IDENTIFICATION</scope>
    <source>
        <strain evidence="4">DAOM BR144</strain>
    </source>
</reference>
<name>K3WCV4_GLOUD</name>
<evidence type="ECO:0000256" key="1">
    <source>
        <dbReference type="SAM" id="Coils"/>
    </source>
</evidence>
<feature type="coiled-coil region" evidence="1">
    <location>
        <begin position="184"/>
        <end position="211"/>
    </location>
</feature>
<dbReference type="CDD" id="cd14686">
    <property type="entry name" value="bZIP"/>
    <property type="match status" value="1"/>
</dbReference>
<dbReference type="EnsemblProtists" id="PYU1_T002795">
    <property type="protein sequence ID" value="PYU1_T002795"/>
    <property type="gene ID" value="PYU1_G002792"/>
</dbReference>
<dbReference type="InterPro" id="IPR004827">
    <property type="entry name" value="bZIP"/>
</dbReference>
<dbReference type="InParanoid" id="K3WCV4"/>
<dbReference type="eggNOG" id="ENOG502SJGF">
    <property type="taxonomic scope" value="Eukaryota"/>
</dbReference>
<evidence type="ECO:0000256" key="2">
    <source>
        <dbReference type="SAM" id="MobiDB-lite"/>
    </source>
</evidence>
<accession>K3WCV4</accession>
<dbReference type="PROSITE" id="PS50217">
    <property type="entry name" value="BZIP"/>
    <property type="match status" value="1"/>
</dbReference>
<feature type="compositionally biased region" description="Basic and acidic residues" evidence="2">
    <location>
        <begin position="97"/>
        <end position="108"/>
    </location>
</feature>
<dbReference type="HOGENOM" id="CLU_522256_0_0_1"/>
<sequence>MAGSSPMVPAVAALSSAQLHFSIPLRAISAAGSSTSLYPKRMARDDALSATMAGASSGSATMADMDMSMMSPLCHQLMETKKRMLSVVSSPITDASSRSDDEQLRDHPTAGYKQSKLKTNDATVNAPTAAGDTMSPDAILQRKAQRRREQVRAASRRCRDRQRKETEELRKKVFQLEEFISHTIKSYEWELRQQRQHVDALTKENDALRQQLHSGGNMMDSNNEGVDNNGRLAVTSTHSPAAVEQPVFDVLIKSEEVVLFSHSQTQPQQHQGVYIKGTATSPEPPKHQLLWQEYDDVDRIWRRVEETKQILSKILIPPVHPDISQTAFDWKFHFWLEGTRYYAKTCKFFAGVRALDIAQRMHRIEPAKYIETFPEVQEKKILKVFTDNMKIVETVKALPGKPQLGSVTVQFVSHDDEYPGNRWFFANRSVGLPESTNYGHHEECNGYVFEDITKTMDDGSVVEGCLVQGCGGYDSMGKEPEVLMSELAKAFSSVVLRWESLFVYDYMAEDGGFADIELDFDA</sequence>
<organism evidence="4 5">
    <name type="scientific">Globisporangium ultimum (strain ATCC 200006 / CBS 805.95 / DAOM BR144)</name>
    <name type="common">Pythium ultimum</name>
    <dbReference type="NCBI Taxonomy" id="431595"/>
    <lineage>
        <taxon>Eukaryota</taxon>
        <taxon>Sar</taxon>
        <taxon>Stramenopiles</taxon>
        <taxon>Oomycota</taxon>
        <taxon>Peronosporomycetes</taxon>
        <taxon>Pythiales</taxon>
        <taxon>Pythiaceae</taxon>
        <taxon>Globisporangium</taxon>
    </lineage>
</organism>
<keyword evidence="5" id="KW-1185">Reference proteome</keyword>
<dbReference type="GO" id="GO:0003700">
    <property type="term" value="F:DNA-binding transcription factor activity"/>
    <property type="evidence" value="ECO:0007669"/>
    <property type="project" value="InterPro"/>
</dbReference>
<feature type="region of interest" description="Disordered" evidence="2">
    <location>
        <begin position="142"/>
        <end position="166"/>
    </location>
</feature>
<proteinExistence type="predicted"/>
<reference evidence="5" key="2">
    <citation type="submission" date="2010-04" db="EMBL/GenBank/DDBJ databases">
        <authorList>
            <person name="Buell R."/>
            <person name="Hamilton J."/>
            <person name="Hostetler J."/>
        </authorList>
    </citation>
    <scope>NUCLEOTIDE SEQUENCE [LARGE SCALE GENOMIC DNA]</scope>
    <source>
        <strain evidence="5">DAOM:BR144</strain>
    </source>
</reference>
<keyword evidence="1" id="KW-0175">Coiled coil</keyword>
<dbReference type="OMA" id="WESLFIN"/>